<protein>
    <submittedName>
        <fullName evidence="1">Uncharacterized protein</fullName>
    </submittedName>
</protein>
<gene>
    <name evidence="1" type="ORF">QFC21_002691</name>
</gene>
<sequence length="891" mass="99555">MPWRAIKAAELGAYHGKDARSDKHKIHGLKTRSARHPRSHDDTYVGIHFRLLSGFDAIKAYIGEYGFGADRPEEERRSEEDRLKEGQHLLTWSVVISDGVSNLESGSDSMVLDLRDGKDRGEDDWKEVKQVAERVCRDSLMVAEGKTVVFQTFAISEPLPHFLRNCPSFLPTFYHHLNTIPFLIPSPTLLFEGLPDPSSEYYASNAIQQSIKHLSPAIHSAVMVKASDRDQTVQVDAGGLIQIASLDLYEQSTSPKLWKRFMALVRHVKGNNIKLTRLSATPQGGGVALLQNALVRLWKLVGIDGKWGVPYPFLTAHPQIFNITKSFHNILQGVAEPDQDLAPNHKKYFESWIETNYNKFWLPHGDELFGDRIIVIDDPQLTALIPLIKRKRPDCKIIFRSHIQIQAHLTDKPDTPQAHVWDYIFGFVEQTDLFIAHPVEAFVPRNVKESMPVLYMPPSTDPLDGLNKPLGREGIHHLREAYNRISQQQCQVTVDWKRGYIIQVARFDPSKGIPDLLAAYLDFRQRLQSAGAHKEKGDQKPPMLIVVGHGSIDDPDGTRIYEAAHIIVQSKNYELIAGDVSIVRAPPSDTLLGCLMQGAWCATQLSTREGFEVKVSEAINKRVPIIATTAGGIPLQVKHGVNGWLVPPGEPSKTADILFDFYMGKIELNRPGRTDPGRPRKDSLHFNANGRPTAFSGIFSLSDIETSRSVSPVSIEEDKSARKPPSTVSPNEFANRYVSDIGAPFPAVHPDKSSPSEDYFTIGNAARWLLIISLMSGRSASADHHSARQGGNGEEDVNLLESMGLSRNGSRGGREAFDQYNDQAVWKMLMGVDIEEGEGRIIVNDKAVDFVPVRDHARENARDHSRDDTRGDVRDDTHGHHGNMNGKKDRR</sequence>
<organism evidence="1 2">
    <name type="scientific">Naganishia friedmannii</name>
    <dbReference type="NCBI Taxonomy" id="89922"/>
    <lineage>
        <taxon>Eukaryota</taxon>
        <taxon>Fungi</taxon>
        <taxon>Dikarya</taxon>
        <taxon>Basidiomycota</taxon>
        <taxon>Agaricomycotina</taxon>
        <taxon>Tremellomycetes</taxon>
        <taxon>Filobasidiales</taxon>
        <taxon>Filobasidiaceae</taxon>
        <taxon>Naganishia</taxon>
    </lineage>
</organism>
<evidence type="ECO:0000313" key="2">
    <source>
        <dbReference type="Proteomes" id="UP001227268"/>
    </source>
</evidence>
<comment type="caution">
    <text evidence="1">The sequence shown here is derived from an EMBL/GenBank/DDBJ whole genome shotgun (WGS) entry which is preliminary data.</text>
</comment>
<dbReference type="EMBL" id="JASBWT010000007">
    <property type="protein sequence ID" value="KAJ9103268.1"/>
    <property type="molecule type" value="Genomic_DNA"/>
</dbReference>
<name>A0ACC2VV37_9TREE</name>
<keyword evidence="2" id="KW-1185">Reference proteome</keyword>
<reference evidence="1" key="1">
    <citation type="submission" date="2023-04" db="EMBL/GenBank/DDBJ databases">
        <title>Draft Genome sequencing of Naganishia species isolated from polar environments using Oxford Nanopore Technology.</title>
        <authorList>
            <person name="Leo P."/>
            <person name="Venkateswaran K."/>
        </authorList>
    </citation>
    <scope>NUCLEOTIDE SEQUENCE</scope>
    <source>
        <strain evidence="1">MNA-CCFEE 5423</strain>
    </source>
</reference>
<dbReference type="Proteomes" id="UP001227268">
    <property type="component" value="Unassembled WGS sequence"/>
</dbReference>
<evidence type="ECO:0000313" key="1">
    <source>
        <dbReference type="EMBL" id="KAJ9103268.1"/>
    </source>
</evidence>
<accession>A0ACC2VV37</accession>
<proteinExistence type="predicted"/>